<name>A0ABQ2M2P2_9ACTN</name>
<gene>
    <name evidence="2" type="ORF">GCM10012286_36390</name>
</gene>
<keyword evidence="1" id="KW-0732">Signal</keyword>
<reference evidence="3" key="1">
    <citation type="journal article" date="2019" name="Int. J. Syst. Evol. Microbiol.">
        <title>The Global Catalogue of Microorganisms (GCM) 10K type strain sequencing project: providing services to taxonomists for standard genome sequencing and annotation.</title>
        <authorList>
            <consortium name="The Broad Institute Genomics Platform"/>
            <consortium name="The Broad Institute Genome Sequencing Center for Infectious Disease"/>
            <person name="Wu L."/>
            <person name="Ma J."/>
        </authorList>
    </citation>
    <scope>NUCLEOTIDE SEQUENCE [LARGE SCALE GENOMIC DNA]</scope>
    <source>
        <strain evidence="3">CGMCC 4.7349</strain>
    </source>
</reference>
<feature type="signal peptide" evidence="1">
    <location>
        <begin position="1"/>
        <end position="26"/>
    </location>
</feature>
<feature type="chain" id="PRO_5045786831" evidence="1">
    <location>
        <begin position="27"/>
        <end position="150"/>
    </location>
</feature>
<comment type="caution">
    <text evidence="2">The sequence shown here is derived from an EMBL/GenBank/DDBJ whole genome shotgun (WGS) entry which is preliminary data.</text>
</comment>
<dbReference type="EMBL" id="BMNG01000007">
    <property type="protein sequence ID" value="GGO46150.1"/>
    <property type="molecule type" value="Genomic_DNA"/>
</dbReference>
<evidence type="ECO:0000313" key="3">
    <source>
        <dbReference type="Proteomes" id="UP000656881"/>
    </source>
</evidence>
<protein>
    <submittedName>
        <fullName evidence="2">Uncharacterized protein</fullName>
    </submittedName>
</protein>
<evidence type="ECO:0000256" key="1">
    <source>
        <dbReference type="SAM" id="SignalP"/>
    </source>
</evidence>
<sequence>MLRGCVIPGVLCALGGVLTAPGQAVAVDAVEVAADAADGAAAECRLRPEEQHIDWTGRRYTGDLLCEVEPGHIRLQSRSTSPVIGTMLFSPAWFVCWKRGSNYPGTDLWYLTQGDQVVSNPAAKAWGYVPATSVKAPSHPFPGLTQCPWT</sequence>
<dbReference type="Proteomes" id="UP000656881">
    <property type="component" value="Unassembled WGS sequence"/>
</dbReference>
<proteinExistence type="predicted"/>
<accession>A0ABQ2M2P2</accession>
<organism evidence="2 3">
    <name type="scientific">Streptomyces lasiicapitis</name>
    <dbReference type="NCBI Taxonomy" id="1923961"/>
    <lineage>
        <taxon>Bacteria</taxon>
        <taxon>Bacillati</taxon>
        <taxon>Actinomycetota</taxon>
        <taxon>Actinomycetes</taxon>
        <taxon>Kitasatosporales</taxon>
        <taxon>Streptomycetaceae</taxon>
        <taxon>Streptomyces</taxon>
    </lineage>
</organism>
<keyword evidence="3" id="KW-1185">Reference proteome</keyword>
<evidence type="ECO:0000313" key="2">
    <source>
        <dbReference type="EMBL" id="GGO46150.1"/>
    </source>
</evidence>